<proteinExistence type="predicted"/>
<sequence>MKQFIDKFEKGTQYVQIVSSVNSDDLHDDSDLSLDYLSKDCIKFIPASGAATRMFKDLYQYLNEQRETDFIKTFFDYLEDFAFYHDIKELDYDKTRLGDRVEMIYSILKDKLNYGSLPKALIKMHAYDNEISTPIDEHIYEGEQYLNKDKVRLHFTISKEHEDLFNAYIKPILKQKPYLSIEYSFQKDKTNTLAVDMENNPFILEDGSYLYRAGGHGSLIENLNDIEADIIFIKNIDNVVHRDHVEATIESKRKLASIGLKIKEQMDAYIMALNKDEYDLNEIELFLRKKLHIKHKKDLTKAMALAFLNRPLRVCGMVKNTGEPGGGPFVVDHGDYTDLQICEKSEINLNDPRSLHILNSSSYFNPVDLVCFVKDYKNEKFNLLDFVEENRYFISEKSYHGKAIKALEHPGLWNGAMHHWNSVFVEVPLSTFNPVKTVNDLLRQGHQKK</sequence>
<feature type="domain" description="DUF4301" evidence="1">
    <location>
        <begin position="38"/>
        <end position="447"/>
    </location>
</feature>
<gene>
    <name evidence="2" type="ORF">HF295_02545</name>
</gene>
<dbReference type="KEGG" id="tbk:HF295_02545"/>
<evidence type="ECO:0000313" key="2">
    <source>
        <dbReference type="EMBL" id="QLY39800.1"/>
    </source>
</evidence>
<accession>A0A7L6N0L9</accession>
<dbReference type="Proteomes" id="UP000512167">
    <property type="component" value="Chromosome"/>
</dbReference>
<keyword evidence="3" id="KW-1185">Reference proteome</keyword>
<dbReference type="Pfam" id="PF14134">
    <property type="entry name" value="DUF4301"/>
    <property type="match status" value="1"/>
</dbReference>
<evidence type="ECO:0000259" key="1">
    <source>
        <dbReference type="Pfam" id="PF14134"/>
    </source>
</evidence>
<dbReference type="RefSeq" id="WP_312032283.1">
    <property type="nucleotide sequence ID" value="NZ_CP051151.1"/>
</dbReference>
<dbReference type="SUPFAM" id="SSF53448">
    <property type="entry name" value="Nucleotide-diphospho-sugar transferases"/>
    <property type="match status" value="1"/>
</dbReference>
<organism evidence="2 3">
    <name type="scientific">Hujiaoplasma nucleasis</name>
    <dbReference type="NCBI Taxonomy" id="2725268"/>
    <lineage>
        <taxon>Bacteria</taxon>
        <taxon>Bacillati</taxon>
        <taxon>Mycoplasmatota</taxon>
        <taxon>Mollicutes</taxon>
        <taxon>Candidatus Izemoplasmatales</taxon>
        <taxon>Hujiaoplasmataceae</taxon>
        <taxon>Hujiaoplasma</taxon>
    </lineage>
</organism>
<reference evidence="2 3" key="1">
    <citation type="submission" date="2020-04" db="EMBL/GenBank/DDBJ databases">
        <authorList>
            <person name="Zheng R.K."/>
            <person name="Sun C.M."/>
        </authorList>
    </citation>
    <scope>NUCLEOTIDE SEQUENCE [LARGE SCALE GENOMIC DNA]</scope>
    <source>
        <strain evidence="3">zrk29</strain>
    </source>
</reference>
<protein>
    <submittedName>
        <fullName evidence="2">DUF4301 family protein</fullName>
    </submittedName>
</protein>
<dbReference type="InterPro" id="IPR025393">
    <property type="entry name" value="DUF4301"/>
</dbReference>
<dbReference type="AlphaFoldDB" id="A0A7L6N0L9"/>
<dbReference type="EMBL" id="CP051151">
    <property type="protein sequence ID" value="QLY39800.1"/>
    <property type="molecule type" value="Genomic_DNA"/>
</dbReference>
<name>A0A7L6N0L9_9MOLU</name>
<evidence type="ECO:0000313" key="3">
    <source>
        <dbReference type="Proteomes" id="UP000512167"/>
    </source>
</evidence>
<dbReference type="InterPro" id="IPR029044">
    <property type="entry name" value="Nucleotide-diphossugar_trans"/>
</dbReference>